<sequence length="77" mass="8876">MFEIESIFLFYQEDFLTPGSIPSLANSLKQMRQRPKSRIKALPRPQRKHRFLARVENLGFFKALALTDVLAINNQAG</sequence>
<protein>
    <submittedName>
        <fullName evidence="1">Uncharacterized protein</fullName>
    </submittedName>
</protein>
<dbReference type="Proteomes" id="UP000176629">
    <property type="component" value="Unassembled WGS sequence"/>
</dbReference>
<evidence type="ECO:0000313" key="2">
    <source>
        <dbReference type="Proteomes" id="UP000176629"/>
    </source>
</evidence>
<accession>A0A1F6XHR3</accession>
<evidence type="ECO:0000313" key="1">
    <source>
        <dbReference type="EMBL" id="OGI93646.1"/>
    </source>
</evidence>
<reference evidence="1 2" key="1">
    <citation type="journal article" date="2016" name="Nat. Commun.">
        <title>Thousands of microbial genomes shed light on interconnected biogeochemical processes in an aquifer system.</title>
        <authorList>
            <person name="Anantharaman K."/>
            <person name="Brown C.T."/>
            <person name="Hug L.A."/>
            <person name="Sharon I."/>
            <person name="Castelle C.J."/>
            <person name="Probst A.J."/>
            <person name="Thomas B.C."/>
            <person name="Singh A."/>
            <person name="Wilkins M.J."/>
            <person name="Karaoz U."/>
            <person name="Brodie E.L."/>
            <person name="Williams K.H."/>
            <person name="Hubbard S.S."/>
            <person name="Banfield J.F."/>
        </authorList>
    </citation>
    <scope>NUCLEOTIDE SEQUENCE [LARGE SCALE GENOMIC DNA]</scope>
</reference>
<comment type="caution">
    <text evidence="1">The sequence shown here is derived from an EMBL/GenBank/DDBJ whole genome shotgun (WGS) entry which is preliminary data.</text>
</comment>
<dbReference type="STRING" id="1801773.A3A03_00475"/>
<dbReference type="AlphaFoldDB" id="A0A1F6XHR3"/>
<organism evidence="1 2">
    <name type="scientific">Candidatus Nomurabacteria bacterium RIFCSPLOWO2_01_FULL_40_18</name>
    <dbReference type="NCBI Taxonomy" id="1801773"/>
    <lineage>
        <taxon>Bacteria</taxon>
        <taxon>Candidatus Nomuraibacteriota</taxon>
    </lineage>
</organism>
<proteinExistence type="predicted"/>
<name>A0A1F6XHR3_9BACT</name>
<dbReference type="EMBL" id="MFUX01000040">
    <property type="protein sequence ID" value="OGI93646.1"/>
    <property type="molecule type" value="Genomic_DNA"/>
</dbReference>
<gene>
    <name evidence="1" type="ORF">A3A03_00475</name>
</gene>